<evidence type="ECO:0000256" key="2">
    <source>
        <dbReference type="ARBA" id="ARBA00005062"/>
    </source>
</evidence>
<feature type="domain" description="Homoserine dehydrogenase catalytic" evidence="12">
    <location>
        <begin position="167"/>
        <end position="334"/>
    </location>
</feature>
<dbReference type="NCBIfam" id="NF004976">
    <property type="entry name" value="PRK06349.1"/>
    <property type="match status" value="1"/>
</dbReference>
<evidence type="ECO:0000313" key="14">
    <source>
        <dbReference type="EMBL" id="HGI87528.1"/>
    </source>
</evidence>
<dbReference type="SUPFAM" id="SSF51735">
    <property type="entry name" value="NAD(P)-binding Rossmann-fold domains"/>
    <property type="match status" value="1"/>
</dbReference>
<dbReference type="PROSITE" id="PS01042">
    <property type="entry name" value="HOMOSER_DHGENASE"/>
    <property type="match status" value="1"/>
</dbReference>
<evidence type="ECO:0000256" key="7">
    <source>
        <dbReference type="ARBA" id="ARBA00022697"/>
    </source>
</evidence>
<comment type="pathway">
    <text evidence="1">Amino-acid biosynthesis; L-threonine biosynthesis; L-threonine from L-aspartate: step 3/5.</text>
</comment>
<dbReference type="PIRSF" id="PIRSF036497">
    <property type="entry name" value="HDH_short"/>
    <property type="match status" value="1"/>
</dbReference>
<comment type="pathway">
    <text evidence="2">Amino-acid biosynthesis; L-methionine biosynthesis via de novo pathway; L-homoserine from L-aspartate: step 3/3.</text>
</comment>
<organism evidence="14">
    <name type="scientific">Ignisphaera aggregans</name>
    <dbReference type="NCBI Taxonomy" id="334771"/>
    <lineage>
        <taxon>Archaea</taxon>
        <taxon>Thermoproteota</taxon>
        <taxon>Thermoprotei</taxon>
        <taxon>Desulfurococcales</taxon>
        <taxon>Desulfurococcaceae</taxon>
        <taxon>Ignisphaera</taxon>
    </lineage>
</organism>
<evidence type="ECO:0000256" key="9">
    <source>
        <dbReference type="ARBA" id="ARBA00023167"/>
    </source>
</evidence>
<evidence type="ECO:0000256" key="10">
    <source>
        <dbReference type="PIRSR" id="PIRSR036497-1"/>
    </source>
</evidence>
<comment type="caution">
    <text evidence="14">The sequence shown here is derived from an EMBL/GenBank/DDBJ whole genome shotgun (WGS) entry which is preliminary data.</text>
</comment>
<feature type="domain" description="Aspartate/homoserine dehydrogenase NAD-binding" evidence="13">
    <location>
        <begin position="10"/>
        <end position="149"/>
    </location>
</feature>
<dbReference type="Gene3D" id="3.30.360.10">
    <property type="entry name" value="Dihydrodipicolinate Reductase, domain 2"/>
    <property type="match status" value="1"/>
</dbReference>
<gene>
    <name evidence="14" type="ORF">ENV14_03950</name>
</gene>
<proteinExistence type="inferred from homology"/>
<evidence type="ECO:0000259" key="12">
    <source>
        <dbReference type="Pfam" id="PF00742"/>
    </source>
</evidence>
<comment type="similarity">
    <text evidence="3">Belongs to the homoserine dehydrogenase family.</text>
</comment>
<evidence type="ECO:0000256" key="3">
    <source>
        <dbReference type="ARBA" id="ARBA00006753"/>
    </source>
</evidence>
<evidence type="ECO:0000256" key="5">
    <source>
        <dbReference type="ARBA" id="ARBA00013376"/>
    </source>
</evidence>
<feature type="binding site" evidence="11">
    <location>
        <begin position="10"/>
        <end position="15"/>
    </location>
    <ligand>
        <name>NADP(+)</name>
        <dbReference type="ChEBI" id="CHEBI:58349"/>
    </ligand>
</feature>
<dbReference type="PANTHER" id="PTHR43331:SF1">
    <property type="entry name" value="HOMOSERINE DEHYDROGENASE"/>
    <property type="match status" value="1"/>
</dbReference>
<reference evidence="14" key="1">
    <citation type="journal article" date="2020" name="mSystems">
        <title>Genome- and Community-Level Interaction Insights into Carbon Utilization and Element Cycling Functions of Hydrothermarchaeota in Hydrothermal Sediment.</title>
        <authorList>
            <person name="Zhou Z."/>
            <person name="Liu Y."/>
            <person name="Xu W."/>
            <person name="Pan J."/>
            <person name="Luo Z.H."/>
            <person name="Li M."/>
        </authorList>
    </citation>
    <scope>NUCLEOTIDE SEQUENCE [LARGE SCALE GENOMIC DNA]</scope>
    <source>
        <strain evidence="14">SpSt-732</strain>
    </source>
</reference>
<dbReference type="Pfam" id="PF00742">
    <property type="entry name" value="Homoserine_dh"/>
    <property type="match status" value="1"/>
</dbReference>
<feature type="binding site" evidence="11">
    <location>
        <position position="129"/>
    </location>
    <ligand>
        <name>NADPH</name>
        <dbReference type="ChEBI" id="CHEBI:57783"/>
    </ligand>
</feature>
<dbReference type="GO" id="GO:0050661">
    <property type="term" value="F:NADP binding"/>
    <property type="evidence" value="ECO:0007669"/>
    <property type="project" value="InterPro"/>
</dbReference>
<protein>
    <recommendedName>
        <fullName evidence="5">Homoserine dehydrogenase</fullName>
        <ecNumber evidence="4">1.1.1.3</ecNumber>
    </recommendedName>
</protein>
<keyword evidence="9" id="KW-0486">Methionine biosynthesis</keyword>
<keyword evidence="8 14" id="KW-0560">Oxidoreductase</keyword>
<dbReference type="InterPro" id="IPR036291">
    <property type="entry name" value="NAD(P)-bd_dom_sf"/>
</dbReference>
<evidence type="ECO:0000256" key="8">
    <source>
        <dbReference type="ARBA" id="ARBA00023002"/>
    </source>
</evidence>
<evidence type="ECO:0000256" key="1">
    <source>
        <dbReference type="ARBA" id="ARBA00005056"/>
    </source>
</evidence>
<dbReference type="InterPro" id="IPR001342">
    <property type="entry name" value="HDH_cat"/>
</dbReference>
<name>A0A7C4FHE5_9CREN</name>
<keyword evidence="7" id="KW-0791">Threonine biosynthesis</keyword>
<dbReference type="Gene3D" id="3.40.50.720">
    <property type="entry name" value="NAD(P)-binding Rossmann-like Domain"/>
    <property type="match status" value="1"/>
</dbReference>
<dbReference type="PANTHER" id="PTHR43331">
    <property type="entry name" value="HOMOSERINE DEHYDROGENASE"/>
    <property type="match status" value="1"/>
</dbReference>
<keyword evidence="6" id="KW-0028">Amino-acid biosynthesis</keyword>
<evidence type="ECO:0000256" key="6">
    <source>
        <dbReference type="ARBA" id="ARBA00022605"/>
    </source>
</evidence>
<dbReference type="InterPro" id="IPR005106">
    <property type="entry name" value="Asp/hSer_DH_NAD-bd"/>
</dbReference>
<dbReference type="AlphaFoldDB" id="A0A7C4FHE5"/>
<feature type="active site" description="Proton donor" evidence="10">
    <location>
        <position position="228"/>
    </location>
</feature>
<accession>A0A7C4FHE5</accession>
<dbReference type="UniPathway" id="UPA00050">
    <property type="reaction ID" value="UER00063"/>
</dbReference>
<dbReference type="GO" id="GO:0009086">
    <property type="term" value="P:methionine biosynthetic process"/>
    <property type="evidence" value="ECO:0007669"/>
    <property type="project" value="UniProtKB-KW"/>
</dbReference>
<evidence type="ECO:0000259" key="13">
    <source>
        <dbReference type="Pfam" id="PF03447"/>
    </source>
</evidence>
<dbReference type="InterPro" id="IPR022697">
    <property type="entry name" value="HDH_short"/>
</dbReference>
<dbReference type="GO" id="GO:0004412">
    <property type="term" value="F:homoserine dehydrogenase activity"/>
    <property type="evidence" value="ECO:0007669"/>
    <property type="project" value="UniProtKB-EC"/>
</dbReference>
<dbReference type="EC" id="1.1.1.3" evidence="4"/>
<feature type="binding site" evidence="11">
    <location>
        <position position="213"/>
    </location>
    <ligand>
        <name>L-homoserine</name>
        <dbReference type="ChEBI" id="CHEBI:57476"/>
    </ligand>
</feature>
<dbReference type="InterPro" id="IPR019811">
    <property type="entry name" value="HDH_CS"/>
</dbReference>
<evidence type="ECO:0000256" key="11">
    <source>
        <dbReference type="PIRSR" id="PIRSR036497-2"/>
    </source>
</evidence>
<evidence type="ECO:0000256" key="4">
    <source>
        <dbReference type="ARBA" id="ARBA00013213"/>
    </source>
</evidence>
<keyword evidence="11" id="KW-0521">NADP</keyword>
<dbReference type="UniPathway" id="UPA00051">
    <property type="reaction ID" value="UER00465"/>
</dbReference>
<dbReference type="FunFam" id="3.40.50.720:FF:000554">
    <property type="entry name" value="Homoserine dehydrogenase"/>
    <property type="match status" value="1"/>
</dbReference>
<dbReference type="GO" id="GO:0009088">
    <property type="term" value="P:threonine biosynthetic process"/>
    <property type="evidence" value="ECO:0007669"/>
    <property type="project" value="UniProtKB-UniPathway"/>
</dbReference>
<dbReference type="Pfam" id="PF03447">
    <property type="entry name" value="NAD_binding_3"/>
    <property type="match status" value="1"/>
</dbReference>
<sequence>MKNINLAIIGFGNIGRAFVKTLALKRKALLEKYGISLNVVAVADSKGMAIKPSGFDDYEMLKLCEVPRSGIHMLGSYAKQGVDVEELYDKASPDIHVELTPANYATGEPGYTNIMIALKRGAHVVTANKAPLVLYYKEIMEEARAKKLAVKFRATVMGGTPFLEMLSSMKSHDIEKVEGILNATTNYILTEMHENLLDFEQALKKAQALGIAEADPTLDVKGFDAAAKLTIISYVIGKPININSVYRESVAQITLKDVLDAVKQGQVIKYIASLDTQKIVASVKIERVPRDNIFAQINGTLNGVRIKSDATELFFIGRGGGRIETAHTVLDDVIEIVLRWFV</sequence>
<dbReference type="SUPFAM" id="SSF55347">
    <property type="entry name" value="Glyceraldehyde-3-phosphate dehydrogenase-like, C-terminal domain"/>
    <property type="match status" value="1"/>
</dbReference>
<dbReference type="EMBL" id="DTFF01000038">
    <property type="protein sequence ID" value="HGI87528.1"/>
    <property type="molecule type" value="Genomic_DNA"/>
</dbReference>
<dbReference type="FunFam" id="3.30.360.10:FF:000005">
    <property type="entry name" value="Homoserine dehydrogenase"/>
    <property type="match status" value="1"/>
</dbReference>